<dbReference type="Gene3D" id="3.40.225.10">
    <property type="entry name" value="Class II aldolase/adducin N-terminal domain"/>
    <property type="match status" value="1"/>
</dbReference>
<protein>
    <submittedName>
        <fullName evidence="4">Class II aldolase/adducin family protein</fullName>
    </submittedName>
</protein>
<dbReference type="InterPro" id="IPR050197">
    <property type="entry name" value="Aldolase_class_II_sugar_metab"/>
</dbReference>
<dbReference type="PANTHER" id="PTHR22789">
    <property type="entry name" value="FUCULOSE PHOSPHATE ALDOLASE"/>
    <property type="match status" value="1"/>
</dbReference>
<keyword evidence="2" id="KW-0456">Lyase</keyword>
<dbReference type="PANTHER" id="PTHR22789:SF0">
    <property type="entry name" value="3-OXO-TETRONATE 4-PHOSPHATE DECARBOXYLASE-RELATED"/>
    <property type="match status" value="1"/>
</dbReference>
<evidence type="ECO:0000256" key="1">
    <source>
        <dbReference type="ARBA" id="ARBA00022723"/>
    </source>
</evidence>
<evidence type="ECO:0000313" key="4">
    <source>
        <dbReference type="EMBL" id="MBW7572685.1"/>
    </source>
</evidence>
<evidence type="ECO:0000313" key="5">
    <source>
        <dbReference type="Proteomes" id="UP000719942"/>
    </source>
</evidence>
<dbReference type="InterPro" id="IPR001303">
    <property type="entry name" value="Aldolase_II/adducin_N"/>
</dbReference>
<evidence type="ECO:0000256" key="2">
    <source>
        <dbReference type="ARBA" id="ARBA00023239"/>
    </source>
</evidence>
<keyword evidence="5" id="KW-1185">Reference proteome</keyword>
<gene>
    <name evidence="4" type="ORF">J5W02_07640</name>
</gene>
<feature type="domain" description="Class II aldolase/adducin N-terminal" evidence="3">
    <location>
        <begin position="10"/>
        <end position="188"/>
    </location>
</feature>
<dbReference type="SMART" id="SM01007">
    <property type="entry name" value="Aldolase_II"/>
    <property type="match status" value="1"/>
</dbReference>
<dbReference type="Proteomes" id="UP000719942">
    <property type="component" value="Unassembled WGS sequence"/>
</dbReference>
<keyword evidence="1" id="KW-0479">Metal-binding</keyword>
<accession>A0ABS7DN04</accession>
<dbReference type="Pfam" id="PF00596">
    <property type="entry name" value="Aldolase_II"/>
    <property type="match status" value="1"/>
</dbReference>
<dbReference type="InterPro" id="IPR036409">
    <property type="entry name" value="Aldolase_II/adducin_N_sf"/>
</dbReference>
<name>A0ABS7DN04_9FIRM</name>
<comment type="caution">
    <text evidence="4">The sequence shown here is derived from an EMBL/GenBank/DDBJ whole genome shotgun (WGS) entry which is preliminary data.</text>
</comment>
<dbReference type="RefSeq" id="WP_219965074.1">
    <property type="nucleotide sequence ID" value="NZ_JAGFNZ010000002.1"/>
</dbReference>
<reference evidence="4 5" key="1">
    <citation type="submission" date="2021-03" db="EMBL/GenBank/DDBJ databases">
        <title>Caproiciproducens sp. nov. isolated from feces of cow.</title>
        <authorList>
            <person name="Choi J.-Y."/>
        </authorList>
    </citation>
    <scope>NUCLEOTIDE SEQUENCE [LARGE SCALE GENOMIC DNA]</scope>
    <source>
        <strain evidence="4 5">AGMB10547</strain>
    </source>
</reference>
<proteinExistence type="predicted"/>
<dbReference type="SUPFAM" id="SSF53639">
    <property type="entry name" value="AraD/HMP-PK domain-like"/>
    <property type="match status" value="1"/>
</dbReference>
<evidence type="ECO:0000259" key="3">
    <source>
        <dbReference type="SMART" id="SM01007"/>
    </source>
</evidence>
<dbReference type="EMBL" id="JAGFNZ010000002">
    <property type="protein sequence ID" value="MBW7572685.1"/>
    <property type="molecule type" value="Genomic_DNA"/>
</dbReference>
<organism evidence="4 5">
    <name type="scientific">Caproiciproducens faecalis</name>
    <dbReference type="NCBI Taxonomy" id="2820301"/>
    <lineage>
        <taxon>Bacteria</taxon>
        <taxon>Bacillati</taxon>
        <taxon>Bacillota</taxon>
        <taxon>Clostridia</taxon>
        <taxon>Eubacteriales</taxon>
        <taxon>Acutalibacteraceae</taxon>
        <taxon>Caproiciproducens</taxon>
    </lineage>
</organism>
<sequence>MTSLLQDKIDDAIWIANSLFERGKTSGSTANMSFLHDGKVYISGTGTCFGTLSQQSFSVIDLDGNHLDGIKPSKEYPLHTLFYKHNPGVAAVIHTHSFYATLWSCYCRSGERNVIPNHTPYLRMKVGDIGTVAYAAPGSKELFQAFSQVLDDRRGYLLQNHGPVVGAADLFSAFYGLEELEESAHIAWELRNSGLTNIEDRSDLDF</sequence>